<dbReference type="EMBL" id="BART01002340">
    <property type="protein sequence ID" value="GAG60027.1"/>
    <property type="molecule type" value="Genomic_DNA"/>
</dbReference>
<proteinExistence type="predicted"/>
<sequence>MSPTGKQIFEALKSKRIIRLVKDTYYGKAADGKYVQLGYIGMEYIIYNYLEDRPSPAQW</sequence>
<accession>X0ZPR7</accession>
<gene>
    <name evidence="1" type="ORF">S01H4_07220</name>
</gene>
<reference evidence="1" key="1">
    <citation type="journal article" date="2014" name="Front. Microbiol.">
        <title>High frequency of phylogenetically diverse reductive dehalogenase-homologous genes in deep subseafloor sedimentary metagenomes.</title>
        <authorList>
            <person name="Kawai M."/>
            <person name="Futagami T."/>
            <person name="Toyoda A."/>
            <person name="Takaki Y."/>
            <person name="Nishi S."/>
            <person name="Hori S."/>
            <person name="Arai W."/>
            <person name="Tsubouchi T."/>
            <person name="Morono Y."/>
            <person name="Uchiyama I."/>
            <person name="Ito T."/>
            <person name="Fujiyama A."/>
            <person name="Inagaki F."/>
            <person name="Takami H."/>
        </authorList>
    </citation>
    <scope>NUCLEOTIDE SEQUENCE</scope>
    <source>
        <strain evidence="1">Expedition CK06-06</strain>
    </source>
</reference>
<evidence type="ECO:0000313" key="1">
    <source>
        <dbReference type="EMBL" id="GAG60027.1"/>
    </source>
</evidence>
<comment type="caution">
    <text evidence="1">The sequence shown here is derived from an EMBL/GenBank/DDBJ whole genome shotgun (WGS) entry which is preliminary data.</text>
</comment>
<protein>
    <submittedName>
        <fullName evidence="1">Uncharacterized protein</fullName>
    </submittedName>
</protein>
<name>X0ZPR7_9ZZZZ</name>
<organism evidence="1">
    <name type="scientific">marine sediment metagenome</name>
    <dbReference type="NCBI Taxonomy" id="412755"/>
    <lineage>
        <taxon>unclassified sequences</taxon>
        <taxon>metagenomes</taxon>
        <taxon>ecological metagenomes</taxon>
    </lineage>
</organism>
<dbReference type="AlphaFoldDB" id="X0ZPR7"/>